<proteinExistence type="predicted"/>
<evidence type="ECO:0000313" key="1">
    <source>
        <dbReference type="EMBL" id="GEZ55518.1"/>
    </source>
</evidence>
<gene>
    <name evidence="1" type="ORF">Tci_527491</name>
</gene>
<organism evidence="1">
    <name type="scientific">Tanacetum cinerariifolium</name>
    <name type="common">Dalmatian daisy</name>
    <name type="synonym">Chrysanthemum cinerariifolium</name>
    <dbReference type="NCBI Taxonomy" id="118510"/>
    <lineage>
        <taxon>Eukaryota</taxon>
        <taxon>Viridiplantae</taxon>
        <taxon>Streptophyta</taxon>
        <taxon>Embryophyta</taxon>
        <taxon>Tracheophyta</taxon>
        <taxon>Spermatophyta</taxon>
        <taxon>Magnoliopsida</taxon>
        <taxon>eudicotyledons</taxon>
        <taxon>Gunneridae</taxon>
        <taxon>Pentapetalae</taxon>
        <taxon>asterids</taxon>
        <taxon>campanulids</taxon>
        <taxon>Asterales</taxon>
        <taxon>Asteraceae</taxon>
        <taxon>Asteroideae</taxon>
        <taxon>Anthemideae</taxon>
        <taxon>Anthemidinae</taxon>
        <taxon>Tanacetum</taxon>
    </lineage>
</organism>
<accession>A0A699IFH7</accession>
<dbReference type="EMBL" id="BKCJ010293265">
    <property type="protein sequence ID" value="GEZ55518.1"/>
    <property type="molecule type" value="Genomic_DNA"/>
</dbReference>
<name>A0A699IFH7_TANCI</name>
<dbReference type="AlphaFoldDB" id="A0A699IFH7"/>
<comment type="caution">
    <text evidence="1">The sequence shown here is derived from an EMBL/GenBank/DDBJ whole genome shotgun (WGS) entry which is preliminary data.</text>
</comment>
<protein>
    <submittedName>
        <fullName evidence="1">Uncharacterized protein</fullName>
    </submittedName>
</protein>
<sequence length="156" mass="17920">MFLLTQTYHNLRCKHQTHPCYNVFKTNRTKSRLLPHPNAPLSAETLYTNQRTLGAVITKPNAPLVLLLTNKRTLWVAEQNQTHPWWWLGGDGDDGDDVGLVAEMRRWIGGDVAWLWGVRRRCGRCEDGGSGLMMKRMVVILWHRANDDGVVSVMRR</sequence>
<reference evidence="1" key="1">
    <citation type="journal article" date="2019" name="Sci. Rep.">
        <title>Draft genome of Tanacetum cinerariifolium, the natural source of mosquito coil.</title>
        <authorList>
            <person name="Yamashiro T."/>
            <person name="Shiraishi A."/>
            <person name="Satake H."/>
            <person name="Nakayama K."/>
        </authorList>
    </citation>
    <scope>NUCLEOTIDE SEQUENCE</scope>
</reference>